<dbReference type="EMBL" id="CP097218">
    <property type="protein sequence ID" value="UQN30584.1"/>
    <property type="molecule type" value="Genomic_DNA"/>
</dbReference>
<sequence length="211" mass="24106">MKKIILHTTRTPSGRYFYLVPDDRDGRAFIRKMPMRRWLKPATALAVVLSVLFSLPTLANVSISLIRGAGVPVATPRPGELLAIWGFVGALLIIGVSLAVDSYIERRQRRVHAQHPEAYLATDDLIVADALHALPRKFEGVDTKRVLWEAGMVDDETFNAMLERLQADVRRAALDERHEQWMRDHAHEVAEGRRREQRVDELIARNQRDEE</sequence>
<dbReference type="Proteomes" id="UP001055868">
    <property type="component" value="Chromosome"/>
</dbReference>
<keyword evidence="1" id="KW-0472">Membrane</keyword>
<keyword evidence="1" id="KW-1133">Transmembrane helix</keyword>
<organism evidence="2 3">
    <name type="scientific">Brachybacterium kimchii</name>
    <dbReference type="NCBI Taxonomy" id="2942909"/>
    <lineage>
        <taxon>Bacteria</taxon>
        <taxon>Bacillati</taxon>
        <taxon>Actinomycetota</taxon>
        <taxon>Actinomycetes</taxon>
        <taxon>Micrococcales</taxon>
        <taxon>Dermabacteraceae</taxon>
        <taxon>Brachybacterium</taxon>
    </lineage>
</organism>
<keyword evidence="3" id="KW-1185">Reference proteome</keyword>
<protein>
    <submittedName>
        <fullName evidence="2">Uncharacterized protein</fullName>
    </submittedName>
</protein>
<feature type="transmembrane region" description="Helical" evidence="1">
    <location>
        <begin position="83"/>
        <end position="104"/>
    </location>
</feature>
<reference evidence="2" key="1">
    <citation type="submission" date="2022-05" db="EMBL/GenBank/DDBJ databases">
        <title>Genomic analysis of Brachybacterium sp. CBA3104.</title>
        <authorList>
            <person name="Roh S.W."/>
            <person name="Kim Y.B."/>
            <person name="Kim Y."/>
        </authorList>
    </citation>
    <scope>NUCLEOTIDE SEQUENCE</scope>
    <source>
        <strain evidence="2">CBA3104</strain>
    </source>
</reference>
<name>A0ABY4N7Q2_9MICO</name>
<evidence type="ECO:0000256" key="1">
    <source>
        <dbReference type="SAM" id="Phobius"/>
    </source>
</evidence>
<evidence type="ECO:0000313" key="2">
    <source>
        <dbReference type="EMBL" id="UQN30584.1"/>
    </source>
</evidence>
<dbReference type="RefSeq" id="WP_239201753.1">
    <property type="nucleotide sequence ID" value="NZ_CP097218.1"/>
</dbReference>
<keyword evidence="1" id="KW-0812">Transmembrane</keyword>
<proteinExistence type="predicted"/>
<gene>
    <name evidence="2" type="ORF">M4486_04525</name>
</gene>
<evidence type="ECO:0000313" key="3">
    <source>
        <dbReference type="Proteomes" id="UP001055868"/>
    </source>
</evidence>
<feature type="transmembrane region" description="Helical" evidence="1">
    <location>
        <begin position="42"/>
        <end position="63"/>
    </location>
</feature>
<accession>A0ABY4N7Q2</accession>